<gene>
    <name evidence="5" type="ORF">ACFO5X_17875</name>
</gene>
<organism evidence="5 6">
    <name type="scientific">Seohaeicola nanhaiensis</name>
    <dbReference type="NCBI Taxonomy" id="1387282"/>
    <lineage>
        <taxon>Bacteria</taxon>
        <taxon>Pseudomonadati</taxon>
        <taxon>Pseudomonadota</taxon>
        <taxon>Alphaproteobacteria</taxon>
        <taxon>Rhodobacterales</taxon>
        <taxon>Roseobacteraceae</taxon>
        <taxon>Seohaeicola</taxon>
    </lineage>
</organism>
<dbReference type="PANTHER" id="PTHR33376:SF4">
    <property type="entry name" value="SIALIC ACID-BINDING PERIPLASMIC PROTEIN SIAP"/>
    <property type="match status" value="1"/>
</dbReference>
<evidence type="ECO:0000256" key="2">
    <source>
        <dbReference type="ARBA" id="ARBA00022729"/>
    </source>
</evidence>
<dbReference type="EMBL" id="JBHSGI010000024">
    <property type="protein sequence ID" value="MFC4670437.1"/>
    <property type="molecule type" value="Genomic_DNA"/>
</dbReference>
<name>A0ABV9KJS8_9RHOB</name>
<dbReference type="SUPFAM" id="SSF53850">
    <property type="entry name" value="Periplasmic binding protein-like II"/>
    <property type="match status" value="1"/>
</dbReference>
<feature type="signal peptide" evidence="4">
    <location>
        <begin position="1"/>
        <end position="28"/>
    </location>
</feature>
<keyword evidence="2 4" id="KW-0732">Signal</keyword>
<evidence type="ECO:0000256" key="3">
    <source>
        <dbReference type="ARBA" id="ARBA00022764"/>
    </source>
</evidence>
<dbReference type="PANTHER" id="PTHR33376">
    <property type="match status" value="1"/>
</dbReference>
<protein>
    <submittedName>
        <fullName evidence="5">TRAP transporter substrate-binding protein</fullName>
    </submittedName>
</protein>
<dbReference type="Pfam" id="PF03480">
    <property type="entry name" value="DctP"/>
    <property type="match status" value="1"/>
</dbReference>
<evidence type="ECO:0000313" key="5">
    <source>
        <dbReference type="EMBL" id="MFC4670437.1"/>
    </source>
</evidence>
<sequence length="334" mass="35845">MQAFFRIRDALMVGAAIGACTLATGAAAEIVWDMPNAFGRNSSDGVADVVFAELVAEKTNGEIRIVHHFDGSLGYKGVDHLEAVQDGGVPLARHALSYYGGYDPYFLLSSQPFLVENVDDVRALYDAYKDELGKTMEGYNQVLVSAGLFPPSGIWSREPVESLADLQGLKIRAFDLNSLNTFTGAGAAAVNMNWGDVMPALSTGAIDAVVTSADLGINSGINDYLPNFTEINWAVPISVIAINKDVWDALPENLQKAVLEAGAETTDRTFARLATQVEGNYEAMKAKKVNVITSPNPDLRSKLVEVAAPLIEDWRSKVGDKAAVLDAYLAARGK</sequence>
<comment type="caution">
    <text evidence="5">The sequence shown here is derived from an EMBL/GenBank/DDBJ whole genome shotgun (WGS) entry which is preliminary data.</text>
</comment>
<evidence type="ECO:0000313" key="6">
    <source>
        <dbReference type="Proteomes" id="UP001595973"/>
    </source>
</evidence>
<keyword evidence="3" id="KW-0574">Periplasm</keyword>
<feature type="chain" id="PRO_5045888636" evidence="4">
    <location>
        <begin position="29"/>
        <end position="334"/>
    </location>
</feature>
<dbReference type="InterPro" id="IPR038404">
    <property type="entry name" value="TRAP_DctP_sf"/>
</dbReference>
<dbReference type="Gene3D" id="3.40.190.170">
    <property type="entry name" value="Bacterial extracellular solute-binding protein, family 7"/>
    <property type="match status" value="1"/>
</dbReference>
<comment type="subcellular location">
    <subcellularLocation>
        <location evidence="1">Periplasm</location>
    </subcellularLocation>
</comment>
<dbReference type="PROSITE" id="PS51257">
    <property type="entry name" value="PROKAR_LIPOPROTEIN"/>
    <property type="match status" value="1"/>
</dbReference>
<accession>A0ABV9KJS8</accession>
<reference evidence="6" key="1">
    <citation type="journal article" date="2019" name="Int. J. Syst. Evol. Microbiol.">
        <title>The Global Catalogue of Microorganisms (GCM) 10K type strain sequencing project: providing services to taxonomists for standard genome sequencing and annotation.</title>
        <authorList>
            <consortium name="The Broad Institute Genomics Platform"/>
            <consortium name="The Broad Institute Genome Sequencing Center for Infectious Disease"/>
            <person name="Wu L."/>
            <person name="Ma J."/>
        </authorList>
    </citation>
    <scope>NUCLEOTIDE SEQUENCE [LARGE SCALE GENOMIC DNA]</scope>
    <source>
        <strain evidence="6">CGMCC 4.7283</strain>
    </source>
</reference>
<keyword evidence="6" id="KW-1185">Reference proteome</keyword>
<proteinExistence type="predicted"/>
<dbReference type="CDD" id="cd13602">
    <property type="entry name" value="PBP2_TRAP_BpDctp6_7"/>
    <property type="match status" value="1"/>
</dbReference>
<dbReference type="RefSeq" id="WP_380719437.1">
    <property type="nucleotide sequence ID" value="NZ_JBHSGI010000024.1"/>
</dbReference>
<evidence type="ECO:0000256" key="1">
    <source>
        <dbReference type="ARBA" id="ARBA00004418"/>
    </source>
</evidence>
<dbReference type="NCBIfam" id="NF037995">
    <property type="entry name" value="TRAP_S1"/>
    <property type="match status" value="1"/>
</dbReference>
<dbReference type="Proteomes" id="UP001595973">
    <property type="component" value="Unassembled WGS sequence"/>
</dbReference>
<evidence type="ECO:0000256" key="4">
    <source>
        <dbReference type="SAM" id="SignalP"/>
    </source>
</evidence>
<dbReference type="InterPro" id="IPR018389">
    <property type="entry name" value="DctP_fam"/>
</dbReference>